<evidence type="ECO:0000313" key="1">
    <source>
        <dbReference type="EMBL" id="MBW7474308.1"/>
    </source>
</evidence>
<reference evidence="1 2" key="1">
    <citation type="submission" date="2021-07" db="EMBL/GenBank/DDBJ databases">
        <title>Paenibacillus radiodurans sp. nov., isolated from the southeastern edge of Tengger Desert.</title>
        <authorList>
            <person name="Zhang G."/>
        </authorList>
    </citation>
    <scope>NUCLEOTIDE SEQUENCE [LARGE SCALE GENOMIC DNA]</scope>
    <source>
        <strain evidence="1 2">DT7-4</strain>
    </source>
</reference>
<keyword evidence="2" id="KW-1185">Reference proteome</keyword>
<protein>
    <submittedName>
        <fullName evidence="1">Uncharacterized protein</fullName>
    </submittedName>
</protein>
<evidence type="ECO:0000313" key="2">
    <source>
        <dbReference type="Proteomes" id="UP000812277"/>
    </source>
</evidence>
<dbReference type="Proteomes" id="UP000812277">
    <property type="component" value="Unassembled WGS sequence"/>
</dbReference>
<accession>A0ABS7D547</accession>
<proteinExistence type="predicted"/>
<dbReference type="EMBL" id="JAHZIJ010000002">
    <property type="protein sequence ID" value="MBW7474308.1"/>
    <property type="molecule type" value="Genomic_DNA"/>
</dbReference>
<sequence length="236" mass="26823">MGLSVYRIDTGVIGKIFGLLRKTDLPTMLGAQGLMTKRVSLAVTDFVGFENHYVINSVDELNRFENPLGNSWSKSTSQYYIRHPKKARDRFLIEVDKFHEYIYREQISDIVAFLRANLSIKSLTISSAAETDFSAFAHLPIEGLKIEGKAEAKLISKKELVINCPEGMKISEKRKEYVWINDFQELLEVVDGFPGGDFRHTIEISNSFGMTLKEAKLLGIGGSWLNNRKFEIRFSC</sequence>
<comment type="caution">
    <text evidence="1">The sequence shown here is derived from an EMBL/GenBank/DDBJ whole genome shotgun (WGS) entry which is preliminary data.</text>
</comment>
<dbReference type="RefSeq" id="WP_219871529.1">
    <property type="nucleotide sequence ID" value="NZ_JAHZIJ010000002.1"/>
</dbReference>
<gene>
    <name evidence="1" type="ORF">K0T92_06095</name>
</gene>
<organism evidence="1 2">
    <name type="scientific">Paenibacillus oenotherae</name>
    <dbReference type="NCBI Taxonomy" id="1435645"/>
    <lineage>
        <taxon>Bacteria</taxon>
        <taxon>Bacillati</taxon>
        <taxon>Bacillota</taxon>
        <taxon>Bacilli</taxon>
        <taxon>Bacillales</taxon>
        <taxon>Paenibacillaceae</taxon>
        <taxon>Paenibacillus</taxon>
    </lineage>
</organism>
<name>A0ABS7D547_9BACL</name>